<protein>
    <submittedName>
        <fullName evidence="2">Uncharacterized protein</fullName>
    </submittedName>
</protein>
<organism evidence="2 3">
    <name type="scientific">Sphingomonas cynarae</name>
    <dbReference type="NCBI Taxonomy" id="930197"/>
    <lineage>
        <taxon>Bacteria</taxon>
        <taxon>Pseudomonadati</taxon>
        <taxon>Pseudomonadota</taxon>
        <taxon>Alphaproteobacteria</taxon>
        <taxon>Sphingomonadales</taxon>
        <taxon>Sphingomonadaceae</taxon>
        <taxon>Sphingomonas</taxon>
    </lineage>
</organism>
<dbReference type="EMBL" id="BAABBF010000004">
    <property type="protein sequence ID" value="GAA3710844.1"/>
    <property type="molecule type" value="Genomic_DNA"/>
</dbReference>
<evidence type="ECO:0000256" key="1">
    <source>
        <dbReference type="SAM" id="MobiDB-lite"/>
    </source>
</evidence>
<evidence type="ECO:0000313" key="2">
    <source>
        <dbReference type="EMBL" id="GAA3710844.1"/>
    </source>
</evidence>
<keyword evidence="3" id="KW-1185">Reference proteome</keyword>
<accession>A0ABP7E169</accession>
<dbReference type="Proteomes" id="UP001500523">
    <property type="component" value="Unassembled WGS sequence"/>
</dbReference>
<reference evidence="3" key="1">
    <citation type="journal article" date="2019" name="Int. J. Syst. Evol. Microbiol.">
        <title>The Global Catalogue of Microorganisms (GCM) 10K type strain sequencing project: providing services to taxonomists for standard genome sequencing and annotation.</title>
        <authorList>
            <consortium name="The Broad Institute Genomics Platform"/>
            <consortium name="The Broad Institute Genome Sequencing Center for Infectious Disease"/>
            <person name="Wu L."/>
            <person name="Ma J."/>
        </authorList>
    </citation>
    <scope>NUCLEOTIDE SEQUENCE [LARGE SCALE GENOMIC DNA]</scope>
    <source>
        <strain evidence="3">JCM 17498</strain>
    </source>
</reference>
<name>A0ABP7E169_9SPHN</name>
<proteinExistence type="predicted"/>
<evidence type="ECO:0000313" key="3">
    <source>
        <dbReference type="Proteomes" id="UP001500523"/>
    </source>
</evidence>
<gene>
    <name evidence="2" type="ORF">GCM10022268_19900</name>
</gene>
<sequence>MADTHPNRRAMTDTATEADGTSPAVERIDRAISRIQTAIAARTDSAEALARRHAVLRSRMTDAVAALDDVIARGGTR</sequence>
<comment type="caution">
    <text evidence="2">The sequence shown here is derived from an EMBL/GenBank/DDBJ whole genome shotgun (WGS) entry which is preliminary data.</text>
</comment>
<feature type="region of interest" description="Disordered" evidence="1">
    <location>
        <begin position="1"/>
        <end position="23"/>
    </location>
</feature>